<evidence type="ECO:0000313" key="2">
    <source>
        <dbReference type="EMBL" id="SHK84555.1"/>
    </source>
</evidence>
<reference evidence="2 3" key="1">
    <citation type="submission" date="2016-11" db="EMBL/GenBank/DDBJ databases">
        <authorList>
            <person name="Jaros S."/>
            <person name="Januszkiewicz K."/>
            <person name="Wedrychowicz H."/>
        </authorList>
    </citation>
    <scope>NUCLEOTIDE SEQUENCE [LARGE SCALE GENOMIC DNA]</scope>
    <source>
        <strain evidence="2 3">CGMCC 4.5723</strain>
    </source>
</reference>
<dbReference type="EMBL" id="FQZK01000037">
    <property type="protein sequence ID" value="SHK84555.1"/>
    <property type="molecule type" value="Genomic_DNA"/>
</dbReference>
<evidence type="ECO:0000256" key="1">
    <source>
        <dbReference type="SAM" id="MobiDB-lite"/>
    </source>
</evidence>
<keyword evidence="3" id="KW-1185">Reference proteome</keyword>
<sequence>MRPEPASVDEALLLLREEREGARGPHRGAGTRTTGWEWPIAQPTLEEVIASLEMVYDLAEGTTEGAEEILRLVRALRALHTGPGSVPSSVVDHLPSIHR</sequence>
<dbReference type="AlphaFoldDB" id="A0A1M6VTA8"/>
<protein>
    <submittedName>
        <fullName evidence="2">Uncharacterized protein</fullName>
    </submittedName>
</protein>
<evidence type="ECO:0000313" key="3">
    <source>
        <dbReference type="Proteomes" id="UP000184452"/>
    </source>
</evidence>
<dbReference type="RefSeq" id="WP_143173522.1">
    <property type="nucleotide sequence ID" value="NZ_FQZK01000037.1"/>
</dbReference>
<proteinExistence type="predicted"/>
<organism evidence="2 3">
    <name type="scientific">Nocardiopsis flavescens</name>
    <dbReference type="NCBI Taxonomy" id="758803"/>
    <lineage>
        <taxon>Bacteria</taxon>
        <taxon>Bacillati</taxon>
        <taxon>Actinomycetota</taxon>
        <taxon>Actinomycetes</taxon>
        <taxon>Streptosporangiales</taxon>
        <taxon>Nocardiopsidaceae</taxon>
        <taxon>Nocardiopsis</taxon>
    </lineage>
</organism>
<dbReference type="STRING" id="758803.SAMN05421803_1379"/>
<dbReference type="Proteomes" id="UP000184452">
    <property type="component" value="Unassembled WGS sequence"/>
</dbReference>
<name>A0A1M6VTA8_9ACTN</name>
<accession>A0A1M6VTA8</accession>
<gene>
    <name evidence="2" type="ORF">SAMN05421803_1379</name>
</gene>
<feature type="region of interest" description="Disordered" evidence="1">
    <location>
        <begin position="17"/>
        <end position="37"/>
    </location>
</feature>